<dbReference type="Proteomes" id="UP000549882">
    <property type="component" value="Unassembled WGS sequence"/>
</dbReference>
<protein>
    <recommendedName>
        <fullName evidence="3">DUF1127 domain-containing protein</fullName>
    </recommendedName>
</protein>
<gene>
    <name evidence="1" type="ORF">GGD50_001893</name>
</gene>
<evidence type="ECO:0000313" key="2">
    <source>
        <dbReference type="Proteomes" id="UP000549882"/>
    </source>
</evidence>
<keyword evidence="2" id="KW-1185">Reference proteome</keyword>
<organism evidence="1 2">
    <name type="scientific">Rhizobium paranaense</name>
    <dbReference type="NCBI Taxonomy" id="1650438"/>
    <lineage>
        <taxon>Bacteria</taxon>
        <taxon>Pseudomonadati</taxon>
        <taxon>Pseudomonadota</taxon>
        <taxon>Alphaproteobacteria</taxon>
        <taxon>Hyphomicrobiales</taxon>
        <taxon>Rhizobiaceae</taxon>
        <taxon>Rhizobium/Agrobacterium group</taxon>
        <taxon>Rhizobium</taxon>
    </lineage>
</organism>
<name>A0A7W8XPN2_9HYPH</name>
<dbReference type="AlphaFoldDB" id="A0A7W8XPN2"/>
<dbReference type="EMBL" id="JACHBI010000003">
    <property type="protein sequence ID" value="MBB5573280.1"/>
    <property type="molecule type" value="Genomic_DNA"/>
</dbReference>
<reference evidence="1 2" key="1">
    <citation type="submission" date="2020-08" db="EMBL/GenBank/DDBJ databases">
        <title>Genomic Encyclopedia of Type Strains, Phase IV (KMG-V): Genome sequencing to study the core and pangenomes of soil and plant-associated prokaryotes.</title>
        <authorList>
            <person name="Whitman W."/>
        </authorList>
    </citation>
    <scope>NUCLEOTIDE SEQUENCE [LARGE SCALE GENOMIC DNA]</scope>
    <source>
        <strain evidence="1 2">SEMIA 4064</strain>
    </source>
</reference>
<comment type="caution">
    <text evidence="1">The sequence shown here is derived from an EMBL/GenBank/DDBJ whole genome shotgun (WGS) entry which is preliminary data.</text>
</comment>
<evidence type="ECO:0008006" key="3">
    <source>
        <dbReference type="Google" id="ProtNLM"/>
    </source>
</evidence>
<accession>A0A7W8XPN2</accession>
<sequence length="61" mass="7013">MRNIHIFTPMRRAQKWLGRMLRAFASVRKQLADKEAGRQSILSISAHLQRDAGLDKIPDDP</sequence>
<proteinExistence type="predicted"/>
<evidence type="ECO:0000313" key="1">
    <source>
        <dbReference type="EMBL" id="MBB5573280.1"/>
    </source>
</evidence>